<dbReference type="PATRIC" id="fig|658445.3.peg.365"/>
<accession>A0A0C5WJT0</accession>
<keyword evidence="1" id="KW-0732">Signal</keyword>
<gene>
    <name evidence="2" type="ORF">H744_1c0334</name>
</gene>
<name>A0A0C5WJT0_9GAMM</name>
<dbReference type="OrthoDB" id="9994199at2"/>
<feature type="chain" id="PRO_5002184181" evidence="1">
    <location>
        <begin position="21"/>
        <end position="154"/>
    </location>
</feature>
<evidence type="ECO:0000313" key="2">
    <source>
        <dbReference type="EMBL" id="AJR05359.1"/>
    </source>
</evidence>
<evidence type="ECO:0000313" key="3">
    <source>
        <dbReference type="Proteomes" id="UP000032303"/>
    </source>
</evidence>
<evidence type="ECO:0000256" key="1">
    <source>
        <dbReference type="SAM" id="SignalP"/>
    </source>
</evidence>
<reference evidence="2 3" key="1">
    <citation type="submission" date="2013-05" db="EMBL/GenBank/DDBJ databases">
        <title>Complete genome sequence of the lipase-producing bacterium Photobacterium gaetbulicola Gung47.</title>
        <authorList>
            <person name="Kim Y.-O."/>
        </authorList>
    </citation>
    <scope>NUCLEOTIDE SEQUENCE [LARGE SCALE GENOMIC DNA]</scope>
    <source>
        <strain evidence="2 3">Gung47</strain>
    </source>
</reference>
<feature type="signal peptide" evidence="1">
    <location>
        <begin position="1"/>
        <end position="20"/>
    </location>
</feature>
<dbReference type="Proteomes" id="UP000032303">
    <property type="component" value="Chromosome 1"/>
</dbReference>
<proteinExistence type="predicted"/>
<dbReference type="KEGG" id="pgb:H744_1c0334"/>
<dbReference type="EMBL" id="CP005973">
    <property type="protein sequence ID" value="AJR05359.1"/>
    <property type="molecule type" value="Genomic_DNA"/>
</dbReference>
<dbReference type="AlphaFoldDB" id="A0A0C5WJT0"/>
<protein>
    <submittedName>
        <fullName evidence="2">Uncharacterized protein</fullName>
    </submittedName>
</protein>
<sequence length="154" mass="17041">MNKILFLITGLLTFTCPVIADDFVTIDASENPLFQAIIEPVRVGHGHEQRSTFAINMEDSATFKLGDDGADNSTIFVTRSDIPDKDYTVFLDTSVIFASDETMGFIRSVQKLSTRLPLSDGERIRIGGNRMITEQDGVTSEVVTEVWFTLNKSG</sequence>
<keyword evidence="3" id="KW-1185">Reference proteome</keyword>
<organism evidence="2 3">
    <name type="scientific">Photobacterium gaetbulicola Gung47</name>
    <dbReference type="NCBI Taxonomy" id="658445"/>
    <lineage>
        <taxon>Bacteria</taxon>
        <taxon>Pseudomonadati</taxon>
        <taxon>Pseudomonadota</taxon>
        <taxon>Gammaproteobacteria</taxon>
        <taxon>Vibrionales</taxon>
        <taxon>Vibrionaceae</taxon>
        <taxon>Photobacterium</taxon>
    </lineage>
</organism>
<dbReference type="HOGENOM" id="CLU_1702618_0_0_6"/>